<protein>
    <submittedName>
        <fullName evidence="1">Uncharacterized protein</fullName>
    </submittedName>
</protein>
<sequence>MEHARDVNGDFYANATLIFSDFKKPGGTYDVIWKAMTNNDTEGWYQLHGDSSSTLFSRIK</sequence>
<gene>
    <name evidence="1" type="ORF">JFL43_02485</name>
</gene>
<dbReference type="EMBL" id="JAEOAH010000003">
    <property type="protein sequence ID" value="MBK3493743.1"/>
    <property type="molecule type" value="Genomic_DNA"/>
</dbReference>
<comment type="caution">
    <text evidence="1">The sequence shown here is derived from an EMBL/GenBank/DDBJ whole genome shotgun (WGS) entry which is preliminary data.</text>
</comment>
<dbReference type="Proteomes" id="UP000618943">
    <property type="component" value="Unassembled WGS sequence"/>
</dbReference>
<evidence type="ECO:0000313" key="2">
    <source>
        <dbReference type="Proteomes" id="UP000618943"/>
    </source>
</evidence>
<keyword evidence="2" id="KW-1185">Reference proteome</keyword>
<name>A0ABS1H3V5_9BACL</name>
<reference evidence="1 2" key="1">
    <citation type="submission" date="2020-12" db="EMBL/GenBank/DDBJ databases">
        <title>YIM B01967 draft genome.</title>
        <authorList>
            <person name="Yan X."/>
        </authorList>
    </citation>
    <scope>NUCLEOTIDE SEQUENCE [LARGE SCALE GENOMIC DNA]</scope>
    <source>
        <strain evidence="1 2">YIM B01967</strain>
    </source>
</reference>
<dbReference type="RefSeq" id="WP_200747781.1">
    <property type="nucleotide sequence ID" value="NZ_JAEOAH010000003.1"/>
</dbReference>
<accession>A0ABS1H3V5</accession>
<evidence type="ECO:0000313" key="1">
    <source>
        <dbReference type="EMBL" id="MBK3493743.1"/>
    </source>
</evidence>
<organism evidence="1 2">
    <name type="scientific">Viridibacillus soli</name>
    <dbReference type="NCBI Taxonomy" id="2798301"/>
    <lineage>
        <taxon>Bacteria</taxon>
        <taxon>Bacillati</taxon>
        <taxon>Bacillota</taxon>
        <taxon>Bacilli</taxon>
        <taxon>Bacillales</taxon>
        <taxon>Caryophanaceae</taxon>
        <taxon>Viridibacillus</taxon>
    </lineage>
</organism>
<proteinExistence type="predicted"/>